<comment type="similarity">
    <text evidence="2">Belongs to the AB hydrolase superfamily. Epoxide hydrolase family.</text>
</comment>
<evidence type="ECO:0000313" key="5">
    <source>
        <dbReference type="EMBL" id="CAE1263387.1"/>
    </source>
</evidence>
<comment type="caution">
    <text evidence="5">The sequence shown here is derived from an EMBL/GenBank/DDBJ whole genome shotgun (WGS) entry which is preliminary data.</text>
</comment>
<dbReference type="AlphaFoldDB" id="A0A812CFC0"/>
<dbReference type="Gene3D" id="3.40.50.1820">
    <property type="entry name" value="alpha/beta hydrolase"/>
    <property type="match status" value="1"/>
</dbReference>
<dbReference type="SUPFAM" id="SSF53474">
    <property type="entry name" value="alpha/beta-Hydrolases"/>
    <property type="match status" value="1"/>
</dbReference>
<feature type="signal peptide" evidence="3">
    <location>
        <begin position="1"/>
        <end position="32"/>
    </location>
</feature>
<keyword evidence="6" id="KW-1185">Reference proteome</keyword>
<dbReference type="InterPro" id="IPR000073">
    <property type="entry name" value="AB_hydrolase_1"/>
</dbReference>
<evidence type="ECO:0000256" key="1">
    <source>
        <dbReference type="ARBA" id="ARBA00022801"/>
    </source>
</evidence>
<feature type="chain" id="PRO_5032405385" evidence="3">
    <location>
        <begin position="33"/>
        <end position="352"/>
    </location>
</feature>
<accession>A0A812CFC0</accession>
<dbReference type="Proteomes" id="UP000597762">
    <property type="component" value="Unassembled WGS sequence"/>
</dbReference>
<name>A0A812CFC0_ACAPH</name>
<proteinExistence type="inferred from homology"/>
<dbReference type="EMBL" id="CAHIKZ030001413">
    <property type="protein sequence ID" value="CAE1263387.1"/>
    <property type="molecule type" value="Genomic_DNA"/>
</dbReference>
<dbReference type="EC" id="3.3.-.-" evidence="5"/>
<reference evidence="5" key="1">
    <citation type="submission" date="2021-01" db="EMBL/GenBank/DDBJ databases">
        <authorList>
            <person name="Li R."/>
            <person name="Bekaert M."/>
        </authorList>
    </citation>
    <scope>NUCLEOTIDE SEQUENCE</scope>
    <source>
        <strain evidence="5">Farmed</strain>
    </source>
</reference>
<dbReference type="OrthoDB" id="408373at2759"/>
<feature type="domain" description="AB hydrolase-1" evidence="4">
    <location>
        <begin position="90"/>
        <end position="334"/>
    </location>
</feature>
<evidence type="ECO:0000256" key="2">
    <source>
        <dbReference type="ARBA" id="ARBA00038334"/>
    </source>
</evidence>
<organism evidence="5 6">
    <name type="scientific">Acanthosepion pharaonis</name>
    <name type="common">Pharaoh cuttlefish</name>
    <name type="synonym">Sepia pharaonis</name>
    <dbReference type="NCBI Taxonomy" id="158019"/>
    <lineage>
        <taxon>Eukaryota</taxon>
        <taxon>Metazoa</taxon>
        <taxon>Spiralia</taxon>
        <taxon>Lophotrochozoa</taxon>
        <taxon>Mollusca</taxon>
        <taxon>Cephalopoda</taxon>
        <taxon>Coleoidea</taxon>
        <taxon>Decapodiformes</taxon>
        <taxon>Sepiida</taxon>
        <taxon>Sepiina</taxon>
        <taxon>Sepiidae</taxon>
        <taxon>Acanthosepion</taxon>
    </lineage>
</organism>
<dbReference type="InterPro" id="IPR000639">
    <property type="entry name" value="Epox_hydrolase-like"/>
</dbReference>
<dbReference type="InterPro" id="IPR029058">
    <property type="entry name" value="AB_hydrolase_fold"/>
</dbReference>
<evidence type="ECO:0000313" key="6">
    <source>
        <dbReference type="Proteomes" id="UP000597762"/>
    </source>
</evidence>
<dbReference type="GO" id="GO:0004301">
    <property type="term" value="F:epoxide hydrolase activity"/>
    <property type="evidence" value="ECO:0007669"/>
    <property type="project" value="UniProtKB-ARBA"/>
</dbReference>
<keyword evidence="1 5" id="KW-0378">Hydrolase</keyword>
<dbReference type="PANTHER" id="PTHR43329">
    <property type="entry name" value="EPOXIDE HYDROLASE"/>
    <property type="match status" value="1"/>
</dbReference>
<dbReference type="Pfam" id="PF00561">
    <property type="entry name" value="Abhydrolase_1"/>
    <property type="match status" value="1"/>
</dbReference>
<sequence length="352" mass="40496">MPAFVSWILRSCFHFLIRMNCLLNNACQYVFCKFISAHNKKINESNETSSELKGEPPEEWDNPKFGTHHFIRLKEVKLHYVTKGKDGDTLMLCIHGFPECWFTWHHILEHFSNNYKVVAVDLRGFSLSDKPFGIESYRKDKIAEDIKQLIEALGYKDCVVIGQGVGSLYLWELVTEYPSLVKKMIFIQGSHPSALVQYMKANWLQAFLLIPILFFHLPFLPELLYQSFSWKLLDLTFNGPTGLQTNLLTDQQLACYRYAFQQSGALTGALNHYRSIFLSGKISTLFKITTPGLLIWGCKDPFLQVDLAKASKKFVEDLTVKLIPQSGHWVVLDQPAMVHTHIEEFLNKLPTK</sequence>
<evidence type="ECO:0000256" key="3">
    <source>
        <dbReference type="SAM" id="SignalP"/>
    </source>
</evidence>
<keyword evidence="3" id="KW-0732">Signal</keyword>
<evidence type="ECO:0000259" key="4">
    <source>
        <dbReference type="Pfam" id="PF00561"/>
    </source>
</evidence>
<gene>
    <name evidence="5" type="ORF">SPHA_33687</name>
</gene>
<dbReference type="PRINTS" id="PR00412">
    <property type="entry name" value="EPOXHYDRLASE"/>
</dbReference>
<protein>
    <submittedName>
        <fullName evidence="5">EPHX4</fullName>
        <ecNumber evidence="5">3.3.-.-</ecNumber>
    </submittedName>
</protein>